<dbReference type="AlphaFoldDB" id="A0A9W7EXQ1"/>
<evidence type="ECO:0000256" key="1">
    <source>
        <dbReference type="SAM" id="MobiDB-lite"/>
    </source>
</evidence>
<feature type="region of interest" description="Disordered" evidence="1">
    <location>
        <begin position="345"/>
        <end position="369"/>
    </location>
</feature>
<dbReference type="EMBL" id="BRXX01000182">
    <property type="protein sequence ID" value="GMH96364.1"/>
    <property type="molecule type" value="Genomic_DNA"/>
</dbReference>
<comment type="caution">
    <text evidence="2">The sequence shown here is derived from an EMBL/GenBank/DDBJ whole genome shotgun (WGS) entry which is preliminary data.</text>
</comment>
<proteinExistence type="predicted"/>
<feature type="compositionally biased region" description="Polar residues" evidence="1">
    <location>
        <begin position="1"/>
        <end position="33"/>
    </location>
</feature>
<gene>
    <name evidence="2" type="ORF">TrVE_jg12025</name>
</gene>
<feature type="compositionally biased region" description="Acidic residues" evidence="1">
    <location>
        <begin position="218"/>
        <end position="230"/>
    </location>
</feature>
<protein>
    <submittedName>
        <fullName evidence="2">Uncharacterized protein</fullName>
    </submittedName>
</protein>
<organism evidence="2 3">
    <name type="scientific">Triparma verrucosa</name>
    <dbReference type="NCBI Taxonomy" id="1606542"/>
    <lineage>
        <taxon>Eukaryota</taxon>
        <taxon>Sar</taxon>
        <taxon>Stramenopiles</taxon>
        <taxon>Ochrophyta</taxon>
        <taxon>Bolidophyceae</taxon>
        <taxon>Parmales</taxon>
        <taxon>Triparmaceae</taxon>
        <taxon>Triparma</taxon>
    </lineage>
</organism>
<evidence type="ECO:0000313" key="3">
    <source>
        <dbReference type="Proteomes" id="UP001165160"/>
    </source>
</evidence>
<accession>A0A9W7EXQ1</accession>
<name>A0A9W7EXQ1_9STRA</name>
<dbReference type="Proteomes" id="UP001165160">
    <property type="component" value="Unassembled WGS sequence"/>
</dbReference>
<keyword evidence="3" id="KW-1185">Reference proteome</keyword>
<feature type="region of interest" description="Disordered" evidence="1">
    <location>
        <begin position="1"/>
        <end position="58"/>
    </location>
</feature>
<evidence type="ECO:0000313" key="2">
    <source>
        <dbReference type="EMBL" id="GMH96364.1"/>
    </source>
</evidence>
<sequence>MSGRSQTKPISIGDGSNTPKASNARQIPTTQTEGLDVGGTGGGMEERRSTVGFDDSADYSSLGRGLGGVRGLVSHSLPAPRAPFLRSRDPLDRLRNMPAIELPSPNCNGIVVGEGGGSSSLLSGHAFPSNFGGGGGGGGGVSGGVGVVGDVGGVGGGVGGGGGGMSDIYPHSLPTYPNRDFIHRRWEETRVQARNRQGSNIGGAPASGGGIGSMLERDEGEEGDGDEGGEGGDGGGGGIGGMDEGGGGVGGGLHMSQAPLSSSIRDRSISSDSSDFNGGGGHGNSMSTSLTVFDILESSRPGLGVVLNANEVNNALNSRRETIEALQSVGGIEGEEIADAGVLGMEDEEDGDGEGEGDELGAFELDLDD</sequence>
<feature type="region of interest" description="Disordered" evidence="1">
    <location>
        <begin position="194"/>
        <end position="283"/>
    </location>
</feature>
<feature type="compositionally biased region" description="Gly residues" evidence="1">
    <location>
        <begin position="231"/>
        <end position="253"/>
    </location>
</feature>
<reference evidence="3" key="1">
    <citation type="journal article" date="2023" name="Commun. Biol.">
        <title>Genome analysis of Parmales, the sister group of diatoms, reveals the evolutionary specialization of diatoms from phago-mixotrophs to photoautotrophs.</title>
        <authorList>
            <person name="Ban H."/>
            <person name="Sato S."/>
            <person name="Yoshikawa S."/>
            <person name="Yamada K."/>
            <person name="Nakamura Y."/>
            <person name="Ichinomiya M."/>
            <person name="Sato N."/>
            <person name="Blanc-Mathieu R."/>
            <person name="Endo H."/>
            <person name="Kuwata A."/>
            <person name="Ogata H."/>
        </authorList>
    </citation>
    <scope>NUCLEOTIDE SEQUENCE [LARGE SCALE GENOMIC DNA]</scope>
    <source>
        <strain evidence="3">NIES 3699</strain>
    </source>
</reference>